<dbReference type="OrthoDB" id="1551503at2759"/>
<keyword evidence="1" id="KW-0999">Mitochondrion inner membrane</keyword>
<dbReference type="GO" id="GO:0015031">
    <property type="term" value="P:protein transport"/>
    <property type="evidence" value="ECO:0007669"/>
    <property type="project" value="UniProtKB-KW"/>
</dbReference>
<evidence type="ECO:0000256" key="1">
    <source>
        <dbReference type="RuleBase" id="RU367043"/>
    </source>
</evidence>
<gene>
    <name evidence="3" type="ORF">FCM35_KLT07014</name>
</gene>
<comment type="function">
    <text evidence="1">Mitochondrial intermembrane chaperone that participates in the import and insertion of some multi-pass transmembrane proteins into the mitochondrial inner membrane. Also required for the transfer of beta-barrel precursors from the TOM complex to the sorting and assembly machinery (SAM complex) of the outer membrane. Acts as a chaperone-like protein that protects the hydrophobic precursors from aggregation and guide them through the mitochondrial intermembrane space.</text>
</comment>
<keyword evidence="1" id="KW-1015">Disulfide bond</keyword>
<dbReference type="InterPro" id="IPR035427">
    <property type="entry name" value="Tim10-like_dom_sf"/>
</dbReference>
<keyword evidence="1" id="KW-0496">Mitochondrion</keyword>
<organism evidence="3 4">
    <name type="scientific">Carex littledalei</name>
    <dbReference type="NCBI Taxonomy" id="544730"/>
    <lineage>
        <taxon>Eukaryota</taxon>
        <taxon>Viridiplantae</taxon>
        <taxon>Streptophyta</taxon>
        <taxon>Embryophyta</taxon>
        <taxon>Tracheophyta</taxon>
        <taxon>Spermatophyta</taxon>
        <taxon>Magnoliopsida</taxon>
        <taxon>Liliopsida</taxon>
        <taxon>Poales</taxon>
        <taxon>Cyperaceae</taxon>
        <taxon>Cyperoideae</taxon>
        <taxon>Cariceae</taxon>
        <taxon>Carex</taxon>
        <taxon>Carex subgen. Euthyceras</taxon>
    </lineage>
</organism>
<protein>
    <recommendedName>
        <fullName evidence="1">Mitochondrial import inner membrane translocase subunit</fullName>
    </recommendedName>
</protein>
<accession>A0A833VM83</accession>
<keyword evidence="4" id="KW-1185">Reference proteome</keyword>
<keyword evidence="1" id="KW-0811">Translocation</keyword>
<dbReference type="AlphaFoldDB" id="A0A833VM83"/>
<comment type="caution">
    <text evidence="3">The sequence shown here is derived from an EMBL/GenBank/DDBJ whole genome shotgun (WGS) entry which is preliminary data.</text>
</comment>
<dbReference type="Pfam" id="PF02953">
    <property type="entry name" value="zf-Tim10_DDP"/>
    <property type="match status" value="1"/>
</dbReference>
<keyword evidence="1" id="KW-0472">Membrane</keyword>
<dbReference type="Proteomes" id="UP000623129">
    <property type="component" value="Unassembled WGS sequence"/>
</dbReference>
<reference evidence="3" key="1">
    <citation type="submission" date="2020-01" db="EMBL/GenBank/DDBJ databases">
        <title>Genome sequence of Kobresia littledalei, the first chromosome-level genome in the family Cyperaceae.</title>
        <authorList>
            <person name="Qu G."/>
        </authorList>
    </citation>
    <scope>NUCLEOTIDE SEQUENCE</scope>
    <source>
        <strain evidence="3">C.B.Clarke</strain>
        <tissue evidence="3">Leaf</tissue>
    </source>
</reference>
<comment type="subunit">
    <text evidence="1">Heterohexamer.</text>
</comment>
<keyword evidence="1" id="KW-0813">Transport</keyword>
<keyword evidence="1" id="KW-0143">Chaperone</keyword>
<name>A0A833VM83_9POAL</name>
<dbReference type="GO" id="GO:0005743">
    <property type="term" value="C:mitochondrial inner membrane"/>
    <property type="evidence" value="ECO:0007669"/>
    <property type="project" value="UniProtKB-SubCell"/>
</dbReference>
<dbReference type="EMBL" id="SWLB01000016">
    <property type="protein sequence ID" value="KAF3328408.1"/>
    <property type="molecule type" value="Genomic_DNA"/>
</dbReference>
<comment type="domain">
    <text evidence="1">The twin CX3C motif contains 4 conserved Cys residues that form 2 disulfide bonds in the mitochondrial intermembrane space.</text>
</comment>
<dbReference type="SUPFAM" id="SSF144122">
    <property type="entry name" value="Tim10-like"/>
    <property type="match status" value="1"/>
</dbReference>
<sequence length="68" mass="8093">MDLHDFKHDFFKFGGSLRIYNPLVQRCFSDCVNNFGPKSLGKHEELCVFMTELNKLVNELYDIFKFKQ</sequence>
<feature type="domain" description="Tim10-like" evidence="2">
    <location>
        <begin position="18"/>
        <end position="48"/>
    </location>
</feature>
<evidence type="ECO:0000259" key="2">
    <source>
        <dbReference type="Pfam" id="PF02953"/>
    </source>
</evidence>
<evidence type="ECO:0000313" key="4">
    <source>
        <dbReference type="Proteomes" id="UP000623129"/>
    </source>
</evidence>
<proteinExistence type="inferred from homology"/>
<comment type="similarity">
    <text evidence="1">Belongs to the small Tim family.</text>
</comment>
<dbReference type="Gene3D" id="1.10.287.810">
    <property type="entry name" value="Mitochondrial import inner membrane translocase subunit tim13 like domains"/>
    <property type="match status" value="1"/>
</dbReference>
<keyword evidence="1" id="KW-0653">Protein transport</keyword>
<evidence type="ECO:0000313" key="3">
    <source>
        <dbReference type="EMBL" id="KAF3328408.1"/>
    </source>
</evidence>
<comment type="subcellular location">
    <subcellularLocation>
        <location evidence="1">Mitochondrion inner membrane</location>
        <topology evidence="1">Peripheral membrane protein</topology>
        <orientation evidence="1">Intermembrane side</orientation>
    </subcellularLocation>
</comment>
<dbReference type="InterPro" id="IPR004217">
    <property type="entry name" value="Tim10-like"/>
</dbReference>